<keyword evidence="1" id="KW-0175">Coiled coil</keyword>
<proteinExistence type="predicted"/>
<gene>
    <name evidence="3" type="ORF">Tci_654326</name>
</gene>
<comment type="caution">
    <text evidence="3">The sequence shown here is derived from an EMBL/GenBank/DDBJ whole genome shotgun (WGS) entry which is preliminary data.</text>
</comment>
<sequence length="627" mass="69086">MEFNADDYATLVARPAPFRKFSEPFLCLIGMSRNYTLDEDNFPTFLHDDGTGGCLPTYIVQLVADHTKVKVRERECAEGEARLLGSTIGHVVPLLPVASAHAKSEFEASVERLFDEGGNADQVDSTAGGDQEAGVGIATGVRIVAKENVAAERPRRPRKKRQFITGVGGSSRPPKKLRGTTELLVRLLFVVNLRPPLGSCWQAACRMLKSVLQPCQLLMVTSSVSVTPEHESDAPVDSINGLNVHTIGASERFVISSDSSHHSSTHASEAEVDSIIRSDIVPLVMTEVVVTSHAVDIPPVSEMGVKVTSHVRASLFQDSDSTETVKDDIAGPSYFARKDLSMGSRELNSETLHQSLMWVPPRQACLNAEVRMRTEYCLSEKKRLQSECEKQADLLKVTEKSHASEIDALKQKNVGLVNEKESLDEKVAELQSLVSSKDLKLKELNVVVSSLRSQKDGLVSQVHELEVTCSSLCERLSGYENLIDRLEEFQDVQLKVVNDKVAKLDADLADMACHLEKKLYPHLLTTISGQRWLLTHGLKLVLVKCLNSSEYLTALGDAIIRSIRKGMQDGLAARIDHGREGRNLIDVAAYNPSVETNINYVLQELCELDYPLLAELKSHKDTSVEDI</sequence>
<accession>A0A699K913</accession>
<feature type="coiled-coil region" evidence="1">
    <location>
        <begin position="406"/>
        <end position="433"/>
    </location>
</feature>
<feature type="non-terminal residue" evidence="3">
    <location>
        <position position="627"/>
    </location>
</feature>
<evidence type="ECO:0000313" key="3">
    <source>
        <dbReference type="EMBL" id="GFA82354.1"/>
    </source>
</evidence>
<evidence type="ECO:0000256" key="2">
    <source>
        <dbReference type="SAM" id="MobiDB-lite"/>
    </source>
</evidence>
<dbReference type="AlphaFoldDB" id="A0A699K913"/>
<dbReference type="EMBL" id="BKCJ010494846">
    <property type="protein sequence ID" value="GFA82354.1"/>
    <property type="molecule type" value="Genomic_DNA"/>
</dbReference>
<evidence type="ECO:0000256" key="1">
    <source>
        <dbReference type="SAM" id="Coils"/>
    </source>
</evidence>
<organism evidence="3">
    <name type="scientific">Tanacetum cinerariifolium</name>
    <name type="common">Dalmatian daisy</name>
    <name type="synonym">Chrysanthemum cinerariifolium</name>
    <dbReference type="NCBI Taxonomy" id="118510"/>
    <lineage>
        <taxon>Eukaryota</taxon>
        <taxon>Viridiplantae</taxon>
        <taxon>Streptophyta</taxon>
        <taxon>Embryophyta</taxon>
        <taxon>Tracheophyta</taxon>
        <taxon>Spermatophyta</taxon>
        <taxon>Magnoliopsida</taxon>
        <taxon>eudicotyledons</taxon>
        <taxon>Gunneridae</taxon>
        <taxon>Pentapetalae</taxon>
        <taxon>asterids</taxon>
        <taxon>campanulids</taxon>
        <taxon>Asterales</taxon>
        <taxon>Asteraceae</taxon>
        <taxon>Asteroideae</taxon>
        <taxon>Anthemideae</taxon>
        <taxon>Anthemidinae</taxon>
        <taxon>Tanacetum</taxon>
    </lineage>
</organism>
<name>A0A699K913_TANCI</name>
<feature type="region of interest" description="Disordered" evidence="2">
    <location>
        <begin position="151"/>
        <end position="175"/>
    </location>
</feature>
<evidence type="ECO:0008006" key="4">
    <source>
        <dbReference type="Google" id="ProtNLM"/>
    </source>
</evidence>
<protein>
    <recommendedName>
        <fullName evidence="4">Transposase (Putative), gypsy type</fullName>
    </recommendedName>
</protein>
<reference evidence="3" key="1">
    <citation type="journal article" date="2019" name="Sci. Rep.">
        <title>Draft genome of Tanacetum cinerariifolium, the natural source of mosquito coil.</title>
        <authorList>
            <person name="Yamashiro T."/>
            <person name="Shiraishi A."/>
            <person name="Satake H."/>
            <person name="Nakayama K."/>
        </authorList>
    </citation>
    <scope>NUCLEOTIDE SEQUENCE</scope>
</reference>